<comment type="caution">
    <text evidence="9">The sequence shown here is derived from an EMBL/GenBank/DDBJ whole genome shotgun (WGS) entry which is preliminary data.</text>
</comment>
<dbReference type="PROSITE" id="PS00629">
    <property type="entry name" value="IMP_1"/>
    <property type="match status" value="1"/>
</dbReference>
<feature type="binding site" evidence="8">
    <location>
        <position position="77"/>
    </location>
    <ligand>
        <name>Mg(2+)</name>
        <dbReference type="ChEBI" id="CHEBI:18420"/>
        <label>1</label>
        <note>catalytic</note>
    </ligand>
</feature>
<evidence type="ECO:0000256" key="7">
    <source>
        <dbReference type="ARBA" id="ARBA00038103"/>
    </source>
</evidence>
<evidence type="ECO:0000256" key="4">
    <source>
        <dbReference type="ARBA" id="ARBA00022801"/>
    </source>
</evidence>
<dbReference type="EC" id="3.1.3.11" evidence="2"/>
<evidence type="ECO:0000313" key="9">
    <source>
        <dbReference type="EMBL" id="MXR42159.1"/>
    </source>
</evidence>
<accession>A0A6B0T6P0</accession>
<dbReference type="AlphaFoldDB" id="A0A6B0T6P0"/>
<organism evidence="9 10">
    <name type="scientific">Halobaculum saliterrae</name>
    <dbReference type="NCBI Taxonomy" id="2073113"/>
    <lineage>
        <taxon>Archaea</taxon>
        <taxon>Methanobacteriati</taxon>
        <taxon>Methanobacteriota</taxon>
        <taxon>Stenosarchaea group</taxon>
        <taxon>Halobacteria</taxon>
        <taxon>Halobacteriales</taxon>
        <taxon>Haloferacaceae</taxon>
        <taxon>Halobaculum</taxon>
    </lineage>
</organism>
<dbReference type="Gene3D" id="3.40.190.80">
    <property type="match status" value="1"/>
</dbReference>
<evidence type="ECO:0000256" key="3">
    <source>
        <dbReference type="ARBA" id="ARBA00022723"/>
    </source>
</evidence>
<dbReference type="SUPFAM" id="SSF56655">
    <property type="entry name" value="Carbohydrate phosphatase"/>
    <property type="match status" value="1"/>
</dbReference>
<evidence type="ECO:0000256" key="8">
    <source>
        <dbReference type="PIRSR" id="PIRSR600760-2"/>
    </source>
</evidence>
<dbReference type="Proteomes" id="UP000437065">
    <property type="component" value="Unassembled WGS sequence"/>
</dbReference>
<dbReference type="PANTHER" id="PTHR20854">
    <property type="entry name" value="INOSITOL MONOPHOSPHATASE"/>
    <property type="match status" value="1"/>
</dbReference>
<sequence length="271" mass="28425">MTDQPSPPAGTDGRVETAVAAAERGGSVAFDAFRSPLEVETKADGPMDAVTAVDRAVQKRVIEYVGEAYPDDAVVGEEDDALKSVPETGLAWVVDPIDGTVNYAKGNRVWMTSVAVCRDGEPVAAANYAPATGDLYVAGDDAARRNDDPVTVSDTDDPKAFLVNPVFGVSRSHRRSLTDAVDTVLAEFGDLRRFGCAQAALSGVATGELDAVVSTVELNPWDTAAGVHLIRRAGGRATDVNGDRWRPGSQGLIASNGEAHDALVDAFEPTK</sequence>
<dbReference type="PANTHER" id="PTHR20854:SF4">
    <property type="entry name" value="INOSITOL-1-MONOPHOSPHATASE-RELATED"/>
    <property type="match status" value="1"/>
</dbReference>
<evidence type="ECO:0000256" key="1">
    <source>
        <dbReference type="ARBA" id="ARBA00001273"/>
    </source>
</evidence>
<dbReference type="RefSeq" id="WP_159667886.1">
    <property type="nucleotide sequence ID" value="NZ_WUUS01000007.1"/>
</dbReference>
<keyword evidence="5 8" id="KW-0460">Magnesium</keyword>
<dbReference type="CDD" id="cd01637">
    <property type="entry name" value="IMPase_like"/>
    <property type="match status" value="1"/>
</dbReference>
<reference evidence="9 10" key="1">
    <citation type="submission" date="2019-12" db="EMBL/GenBank/DDBJ databases">
        <title>Isolation and characterization of three novel carbon monoxide-oxidizing members of Halobacteria from salione crusts and soils.</title>
        <authorList>
            <person name="Myers M.R."/>
            <person name="King G.M."/>
        </authorList>
    </citation>
    <scope>NUCLEOTIDE SEQUENCE [LARGE SCALE GENOMIC DNA]</scope>
    <source>
        <strain evidence="9 10">WSA2</strain>
    </source>
</reference>
<dbReference type="GO" id="GO:0007165">
    <property type="term" value="P:signal transduction"/>
    <property type="evidence" value="ECO:0007669"/>
    <property type="project" value="TreeGrafter"/>
</dbReference>
<keyword evidence="4" id="KW-0378">Hydrolase</keyword>
<dbReference type="PRINTS" id="PR00377">
    <property type="entry name" value="IMPHPHTASES"/>
</dbReference>
<dbReference type="Pfam" id="PF00459">
    <property type="entry name" value="Inositol_P"/>
    <property type="match status" value="1"/>
</dbReference>
<dbReference type="InterPro" id="IPR000760">
    <property type="entry name" value="Inositol_monophosphatase-like"/>
</dbReference>
<dbReference type="InterPro" id="IPR020583">
    <property type="entry name" value="Inositol_monoP_metal-BS"/>
</dbReference>
<evidence type="ECO:0000256" key="2">
    <source>
        <dbReference type="ARBA" id="ARBA00013093"/>
    </source>
</evidence>
<gene>
    <name evidence="9" type="ORF">GRX01_12520</name>
</gene>
<evidence type="ECO:0000256" key="6">
    <source>
        <dbReference type="ARBA" id="ARBA00023277"/>
    </source>
</evidence>
<proteinExistence type="inferred from homology"/>
<dbReference type="GO" id="GO:0046872">
    <property type="term" value="F:metal ion binding"/>
    <property type="evidence" value="ECO:0007669"/>
    <property type="project" value="UniProtKB-KW"/>
</dbReference>
<dbReference type="Gene3D" id="3.30.540.10">
    <property type="entry name" value="Fructose-1,6-Bisphosphatase, subunit A, domain 1"/>
    <property type="match status" value="1"/>
</dbReference>
<feature type="binding site" evidence="8">
    <location>
        <position position="97"/>
    </location>
    <ligand>
        <name>Mg(2+)</name>
        <dbReference type="ChEBI" id="CHEBI:18420"/>
        <label>1</label>
        <note>catalytic</note>
    </ligand>
</feature>
<keyword evidence="3 8" id="KW-0479">Metal-binding</keyword>
<keyword evidence="6" id="KW-0119">Carbohydrate metabolism</keyword>
<protein>
    <recommendedName>
        <fullName evidence="2">fructose-bisphosphatase</fullName>
        <ecNumber evidence="2">3.1.3.11</ecNumber>
    </recommendedName>
</protein>
<dbReference type="OrthoDB" id="58111at2157"/>
<dbReference type="GO" id="GO:0008934">
    <property type="term" value="F:inositol monophosphate 1-phosphatase activity"/>
    <property type="evidence" value="ECO:0007669"/>
    <property type="project" value="TreeGrafter"/>
</dbReference>
<dbReference type="EMBL" id="WUUS01000007">
    <property type="protein sequence ID" value="MXR42159.1"/>
    <property type="molecule type" value="Genomic_DNA"/>
</dbReference>
<keyword evidence="10" id="KW-1185">Reference proteome</keyword>
<comment type="catalytic activity">
    <reaction evidence="1">
        <text>beta-D-fructose 1,6-bisphosphate + H2O = beta-D-fructose 6-phosphate + phosphate</text>
        <dbReference type="Rhea" id="RHEA:11064"/>
        <dbReference type="ChEBI" id="CHEBI:15377"/>
        <dbReference type="ChEBI" id="CHEBI:32966"/>
        <dbReference type="ChEBI" id="CHEBI:43474"/>
        <dbReference type="ChEBI" id="CHEBI:57634"/>
        <dbReference type="EC" id="3.1.3.11"/>
    </reaction>
</comment>
<feature type="binding site" evidence="8">
    <location>
        <position position="95"/>
    </location>
    <ligand>
        <name>Mg(2+)</name>
        <dbReference type="ChEBI" id="CHEBI:18420"/>
        <label>1</label>
        <note>catalytic</note>
    </ligand>
</feature>
<comment type="similarity">
    <text evidence="7">Belongs to the inositol monophosphatase superfamily. FBPase class 4 family.</text>
</comment>
<dbReference type="GO" id="GO:0006020">
    <property type="term" value="P:inositol metabolic process"/>
    <property type="evidence" value="ECO:0007669"/>
    <property type="project" value="TreeGrafter"/>
</dbReference>
<name>A0A6B0T6P0_9EURY</name>
<feature type="binding site" evidence="8">
    <location>
        <position position="98"/>
    </location>
    <ligand>
        <name>Mg(2+)</name>
        <dbReference type="ChEBI" id="CHEBI:18420"/>
        <label>1</label>
        <note>catalytic</note>
    </ligand>
</feature>
<evidence type="ECO:0000256" key="5">
    <source>
        <dbReference type="ARBA" id="ARBA00022842"/>
    </source>
</evidence>
<feature type="binding site" evidence="8">
    <location>
        <position position="222"/>
    </location>
    <ligand>
        <name>Mg(2+)</name>
        <dbReference type="ChEBI" id="CHEBI:18420"/>
        <label>1</label>
        <note>catalytic</note>
    </ligand>
</feature>
<dbReference type="GO" id="GO:0042132">
    <property type="term" value="F:fructose 1,6-bisphosphate 1-phosphatase activity"/>
    <property type="evidence" value="ECO:0007669"/>
    <property type="project" value="UniProtKB-EC"/>
</dbReference>
<comment type="cofactor">
    <cofactor evidence="8">
        <name>Mg(2+)</name>
        <dbReference type="ChEBI" id="CHEBI:18420"/>
    </cofactor>
</comment>
<evidence type="ECO:0000313" key="10">
    <source>
        <dbReference type="Proteomes" id="UP000437065"/>
    </source>
</evidence>